<dbReference type="Proteomes" id="UP001143474">
    <property type="component" value="Unassembled WGS sequence"/>
</dbReference>
<keyword evidence="1" id="KW-0472">Membrane</keyword>
<accession>A0A9W6IAM6</accession>
<evidence type="ECO:0000313" key="3">
    <source>
        <dbReference type="Proteomes" id="UP001143474"/>
    </source>
</evidence>
<protein>
    <submittedName>
        <fullName evidence="2">Uncharacterized protein</fullName>
    </submittedName>
</protein>
<sequence>MSLMPHLPLPSPWRGTTIRIIVWVLVMAFVVTLTSLGSDPALALGVALAALTATIGDLLQTPVPSLPGR</sequence>
<keyword evidence="1" id="KW-1133">Transmembrane helix</keyword>
<keyword evidence="3" id="KW-1185">Reference proteome</keyword>
<dbReference type="RefSeq" id="WP_271222204.1">
    <property type="nucleotide sequence ID" value="NZ_BAAAVD010000023.1"/>
</dbReference>
<feature type="transmembrane region" description="Helical" evidence="1">
    <location>
        <begin position="42"/>
        <end position="59"/>
    </location>
</feature>
<comment type="caution">
    <text evidence="2">The sequence shown here is derived from an EMBL/GenBank/DDBJ whole genome shotgun (WGS) entry which is preliminary data.</text>
</comment>
<organism evidence="2 3">
    <name type="scientific">Streptosporangium carneum</name>
    <dbReference type="NCBI Taxonomy" id="47481"/>
    <lineage>
        <taxon>Bacteria</taxon>
        <taxon>Bacillati</taxon>
        <taxon>Actinomycetota</taxon>
        <taxon>Actinomycetes</taxon>
        <taxon>Streptosporangiales</taxon>
        <taxon>Streptosporangiaceae</taxon>
        <taxon>Streptosporangium</taxon>
    </lineage>
</organism>
<evidence type="ECO:0000313" key="2">
    <source>
        <dbReference type="EMBL" id="GLK13940.1"/>
    </source>
</evidence>
<name>A0A9W6IAM6_9ACTN</name>
<evidence type="ECO:0000256" key="1">
    <source>
        <dbReference type="SAM" id="Phobius"/>
    </source>
</evidence>
<feature type="transmembrane region" description="Helical" evidence="1">
    <location>
        <begin position="20"/>
        <end position="36"/>
    </location>
</feature>
<reference evidence="2" key="2">
    <citation type="submission" date="2023-01" db="EMBL/GenBank/DDBJ databases">
        <authorList>
            <person name="Sun Q."/>
            <person name="Evtushenko L."/>
        </authorList>
    </citation>
    <scope>NUCLEOTIDE SEQUENCE</scope>
    <source>
        <strain evidence="2">VKM Ac-2007</strain>
    </source>
</reference>
<dbReference type="EMBL" id="BSEV01000027">
    <property type="protein sequence ID" value="GLK13940.1"/>
    <property type="molecule type" value="Genomic_DNA"/>
</dbReference>
<keyword evidence="1" id="KW-0812">Transmembrane</keyword>
<reference evidence="2" key="1">
    <citation type="journal article" date="2014" name="Int. J. Syst. Evol. Microbiol.">
        <title>Complete genome sequence of Corynebacterium casei LMG S-19264T (=DSM 44701T), isolated from a smear-ripened cheese.</title>
        <authorList>
            <consortium name="US DOE Joint Genome Institute (JGI-PGF)"/>
            <person name="Walter F."/>
            <person name="Albersmeier A."/>
            <person name="Kalinowski J."/>
            <person name="Ruckert C."/>
        </authorList>
    </citation>
    <scope>NUCLEOTIDE SEQUENCE</scope>
    <source>
        <strain evidence="2">VKM Ac-2007</strain>
    </source>
</reference>
<dbReference type="AlphaFoldDB" id="A0A9W6IAM6"/>
<proteinExistence type="predicted"/>
<gene>
    <name evidence="2" type="ORF">GCM10017600_73520</name>
</gene>